<comment type="caution">
    <text evidence="3">The sequence shown here is derived from an EMBL/GenBank/DDBJ whole genome shotgun (WGS) entry which is preliminary data.</text>
</comment>
<reference evidence="3 4" key="1">
    <citation type="submission" date="2018-10" db="EMBL/GenBank/DDBJ databases">
        <title>Natrarchaeobius chitinivorans gen. nov., sp. nov., and Natrarchaeobius haloalkaliphilus sp. nov., alkaliphilic, chitin-utilizing haloarchaea from hypersaline alkaline lakes.</title>
        <authorList>
            <person name="Sorokin D.Y."/>
            <person name="Elcheninov A.G."/>
            <person name="Kostrikina N.A."/>
            <person name="Bale N.J."/>
            <person name="Sinninghe Damste J.S."/>
            <person name="Khijniak T.V."/>
            <person name="Kublanov I.V."/>
            <person name="Toshchakov S.V."/>
        </authorList>
    </citation>
    <scope>NUCLEOTIDE SEQUENCE [LARGE SCALE GENOMIC DNA]</scope>
    <source>
        <strain evidence="3 4">AArcht-Sl</strain>
    </source>
</reference>
<protein>
    <submittedName>
        <fullName evidence="3">Amino acid ABC transporter substrate-binding protein</fullName>
    </submittedName>
</protein>
<keyword evidence="4" id="KW-1185">Reference proteome</keyword>
<dbReference type="InterPro" id="IPR006311">
    <property type="entry name" value="TAT_signal"/>
</dbReference>
<evidence type="ECO:0000256" key="1">
    <source>
        <dbReference type="ARBA" id="ARBA00022729"/>
    </source>
</evidence>
<dbReference type="InterPro" id="IPR028081">
    <property type="entry name" value="Leu-bd"/>
</dbReference>
<dbReference type="PANTHER" id="PTHR30483:SF6">
    <property type="entry name" value="PERIPLASMIC BINDING PROTEIN OF ABC TRANSPORTER FOR NATURAL AMINO ACIDS"/>
    <property type="match status" value="1"/>
</dbReference>
<evidence type="ECO:0000259" key="2">
    <source>
        <dbReference type="Pfam" id="PF13458"/>
    </source>
</evidence>
<proteinExistence type="predicted"/>
<dbReference type="InterPro" id="IPR028082">
    <property type="entry name" value="Peripla_BP_I"/>
</dbReference>
<dbReference type="Gene3D" id="3.40.50.2300">
    <property type="match status" value="2"/>
</dbReference>
<keyword evidence="1" id="KW-0732">Signal</keyword>
<dbReference type="OrthoDB" id="377857at2157"/>
<dbReference type="AlphaFoldDB" id="A0A3N6LK23"/>
<organism evidence="3 4">
    <name type="scientific">Natrarchaeobius halalkaliphilus</name>
    <dbReference type="NCBI Taxonomy" id="1679091"/>
    <lineage>
        <taxon>Archaea</taxon>
        <taxon>Methanobacteriati</taxon>
        <taxon>Methanobacteriota</taxon>
        <taxon>Stenosarchaea group</taxon>
        <taxon>Halobacteria</taxon>
        <taxon>Halobacteriales</taxon>
        <taxon>Natrialbaceae</taxon>
        <taxon>Natrarchaeobius</taxon>
    </lineage>
</organism>
<dbReference type="InterPro" id="IPR051010">
    <property type="entry name" value="BCAA_transport"/>
</dbReference>
<dbReference type="SUPFAM" id="SSF53822">
    <property type="entry name" value="Periplasmic binding protein-like I"/>
    <property type="match status" value="1"/>
</dbReference>
<dbReference type="Proteomes" id="UP000273828">
    <property type="component" value="Unassembled WGS sequence"/>
</dbReference>
<accession>A0A3N6LK23</accession>
<name>A0A3N6LK23_9EURY</name>
<sequence length="386" mass="42517">MTNNSTRRRFVISTGALGAAAIAGCVGDDEVQRAIGAATPQSGPLEPDGTAGIRGMEVAIEELTEELDEPIELQATDGEAAPDRAVSVARNMYDNNIPVITGTFSSDVSNVLSDLAEDEEVPFITSISVDPEIINEDDEYTFRMTGDTTQKLKGMAEFLEEEGVSGIAVIAADYSMGESSIEFFEERAEEYGMELVHSAEVPMETDNFVPEIGDLDTDEIDALFYPFPGGTAPTLISQTREQGLFDEVDIVIGHDSYGTETFYESLGDDLQDMYFWGVDLENEQAQQANERMQEMFDVRMDPLSLPYYDTIHLIAEVMGEQGSVDPQDIRNGLADIEYETASGWDVRFDQNGNNTEFQMIVGQWQEDDDGELAPNVEYTSHVVSTE</sequence>
<dbReference type="RefSeq" id="WP_124179604.1">
    <property type="nucleotide sequence ID" value="NZ_REFY01000007.1"/>
</dbReference>
<dbReference type="PANTHER" id="PTHR30483">
    <property type="entry name" value="LEUCINE-SPECIFIC-BINDING PROTEIN"/>
    <property type="match status" value="1"/>
</dbReference>
<dbReference type="PROSITE" id="PS51257">
    <property type="entry name" value="PROKAR_LIPOPROTEIN"/>
    <property type="match status" value="1"/>
</dbReference>
<dbReference type="PROSITE" id="PS51318">
    <property type="entry name" value="TAT"/>
    <property type="match status" value="1"/>
</dbReference>
<evidence type="ECO:0000313" key="4">
    <source>
        <dbReference type="Proteomes" id="UP000273828"/>
    </source>
</evidence>
<dbReference type="EMBL" id="REFY01000007">
    <property type="protein sequence ID" value="RQG86708.1"/>
    <property type="molecule type" value="Genomic_DNA"/>
</dbReference>
<dbReference type="Pfam" id="PF13458">
    <property type="entry name" value="Peripla_BP_6"/>
    <property type="match status" value="1"/>
</dbReference>
<feature type="domain" description="Leucine-binding protein" evidence="2">
    <location>
        <begin position="35"/>
        <end position="367"/>
    </location>
</feature>
<evidence type="ECO:0000313" key="3">
    <source>
        <dbReference type="EMBL" id="RQG86708.1"/>
    </source>
</evidence>
<gene>
    <name evidence="3" type="ORF">EA462_16350</name>
</gene>